<proteinExistence type="predicted"/>
<evidence type="ECO:0000313" key="1">
    <source>
        <dbReference type="EMBL" id="QSS49485.1"/>
    </source>
</evidence>
<dbReference type="Proteomes" id="UP000663419">
    <property type="component" value="Chromosome 1"/>
</dbReference>
<reference evidence="1" key="1">
    <citation type="submission" date="2021-01" db="EMBL/GenBank/DDBJ databases">
        <title>Chromosome-level genome assembly of a human fungal pathogen reveals clustering of transcriptionally co-regulated genes.</title>
        <authorList>
            <person name="Voorhies M."/>
            <person name="Cohen S."/>
            <person name="Shea T.P."/>
            <person name="Petrus S."/>
            <person name="Munoz J.F."/>
            <person name="Poplawski S."/>
            <person name="Goldman W.E."/>
            <person name="Michael T."/>
            <person name="Cuomo C.A."/>
            <person name="Sil A."/>
            <person name="Beyhan S."/>
        </authorList>
    </citation>
    <scope>NUCLEOTIDE SEQUENCE</scope>
    <source>
        <strain evidence="1">H88</strain>
    </source>
</reference>
<sequence length="146" mass="16477">MKGMERRDNASQEALSLSGIILPLNHIPRPPILYHQYLRLQLILAQPRHQFRPDEPVDATDERNPNGQDTVEVVRESSVGFLICRWGHEGANGEIYVADEEEDCYRQRRGVRWVPVVFGAVEVDVDEGEGNEGVDYDEGIGDYTAG</sequence>
<dbReference type="EMBL" id="CP069102">
    <property type="protein sequence ID" value="QSS49485.1"/>
    <property type="molecule type" value="Genomic_DNA"/>
</dbReference>
<evidence type="ECO:0000313" key="2">
    <source>
        <dbReference type="Proteomes" id="UP000663419"/>
    </source>
</evidence>
<accession>A0A8A1L9K2</accession>
<organism evidence="1 2">
    <name type="scientific">Ajellomyces capsulatus (strain H88)</name>
    <name type="common">Darling's disease fungus</name>
    <name type="synonym">Histoplasma capsulatum</name>
    <dbReference type="NCBI Taxonomy" id="544711"/>
    <lineage>
        <taxon>Eukaryota</taxon>
        <taxon>Fungi</taxon>
        <taxon>Dikarya</taxon>
        <taxon>Ascomycota</taxon>
        <taxon>Pezizomycotina</taxon>
        <taxon>Eurotiomycetes</taxon>
        <taxon>Eurotiomycetidae</taxon>
        <taxon>Onygenales</taxon>
        <taxon>Ajellomycetaceae</taxon>
        <taxon>Histoplasma</taxon>
    </lineage>
</organism>
<dbReference type="VEuPathDB" id="FungiDB:I7I53_09848"/>
<protein>
    <submittedName>
        <fullName evidence="1">Uncharacterized protein</fullName>
    </submittedName>
</protein>
<gene>
    <name evidence="1" type="ORF">I7I53_09848</name>
</gene>
<name>A0A8A1L9K2_AJEC8</name>
<dbReference type="AlphaFoldDB" id="A0A8A1L9K2"/>